<keyword evidence="1" id="KW-1133">Transmembrane helix</keyword>
<dbReference type="Proteomes" id="UP001190700">
    <property type="component" value="Unassembled WGS sequence"/>
</dbReference>
<gene>
    <name evidence="2" type="ORF">CYMTET_34423</name>
</gene>
<dbReference type="EMBL" id="LGRX02021652">
    <property type="protein sequence ID" value="KAK3256441.1"/>
    <property type="molecule type" value="Genomic_DNA"/>
</dbReference>
<accession>A0AAE0KPV9</accession>
<comment type="caution">
    <text evidence="2">The sequence shown here is derived from an EMBL/GenBank/DDBJ whole genome shotgun (WGS) entry which is preliminary data.</text>
</comment>
<proteinExistence type="predicted"/>
<name>A0AAE0KPV9_9CHLO</name>
<protein>
    <submittedName>
        <fullName evidence="2">Uncharacterized protein</fullName>
    </submittedName>
</protein>
<keyword evidence="3" id="KW-1185">Reference proteome</keyword>
<sequence length="331" mass="36361">MVTAQKYGCRLFSSVTAVPLWRGARRAYVSAQASTSPRGGLLLPCHSRRPTSIRGVQRTCKLGRGLATTLFQVFAPRNQRLSYRRTRSHVRRGTTLITFASSNQTVAEHNNAQAVAGALELGFILLLVLASNLNTGEEAWQVAAFTLVEFVYIGLHVRPLAPLLQGQKDAGSGTDELWMRCFTSSHFFLSECSLLTLLAFASPLSSTLPRLAVCTHLGFHILYLTLTVLFPAWCVRQNVERVEMRQQTQGDDMSFERLSQWVWSSGLNVLNAADASMHVFYASLLVSKMPLETVPPTLCAAGAGFMLLSEWAPQLDARPSIKGACIVDDVA</sequence>
<dbReference type="AlphaFoldDB" id="A0AAE0KPV9"/>
<evidence type="ECO:0000313" key="3">
    <source>
        <dbReference type="Proteomes" id="UP001190700"/>
    </source>
</evidence>
<feature type="transmembrane region" description="Helical" evidence="1">
    <location>
        <begin position="187"/>
        <end position="205"/>
    </location>
</feature>
<keyword evidence="1" id="KW-0472">Membrane</keyword>
<reference evidence="2 3" key="1">
    <citation type="journal article" date="2015" name="Genome Biol. Evol.">
        <title>Comparative Genomics of a Bacterivorous Green Alga Reveals Evolutionary Causalities and Consequences of Phago-Mixotrophic Mode of Nutrition.</title>
        <authorList>
            <person name="Burns J.A."/>
            <person name="Paasch A."/>
            <person name="Narechania A."/>
            <person name="Kim E."/>
        </authorList>
    </citation>
    <scope>NUCLEOTIDE SEQUENCE [LARGE SCALE GENOMIC DNA]</scope>
    <source>
        <strain evidence="2 3">PLY_AMNH</strain>
    </source>
</reference>
<evidence type="ECO:0000256" key="1">
    <source>
        <dbReference type="SAM" id="Phobius"/>
    </source>
</evidence>
<organism evidence="2 3">
    <name type="scientific">Cymbomonas tetramitiformis</name>
    <dbReference type="NCBI Taxonomy" id="36881"/>
    <lineage>
        <taxon>Eukaryota</taxon>
        <taxon>Viridiplantae</taxon>
        <taxon>Chlorophyta</taxon>
        <taxon>Pyramimonadophyceae</taxon>
        <taxon>Pyramimonadales</taxon>
        <taxon>Pyramimonadaceae</taxon>
        <taxon>Cymbomonas</taxon>
    </lineage>
</organism>
<evidence type="ECO:0000313" key="2">
    <source>
        <dbReference type="EMBL" id="KAK3256441.1"/>
    </source>
</evidence>
<feature type="transmembrane region" description="Helical" evidence="1">
    <location>
        <begin position="217"/>
        <end position="235"/>
    </location>
</feature>
<feature type="non-terminal residue" evidence="2">
    <location>
        <position position="331"/>
    </location>
</feature>
<keyword evidence="1" id="KW-0812">Transmembrane</keyword>